<keyword evidence="3" id="KW-0813">Transport</keyword>
<reference evidence="9 10" key="1">
    <citation type="submission" date="2020-07" db="EMBL/GenBank/DDBJ databases">
        <authorList>
            <person name="Feng X."/>
        </authorList>
    </citation>
    <scope>NUCLEOTIDE SEQUENCE [LARGE SCALE GENOMIC DNA]</scope>
    <source>
        <strain evidence="9 10">JCM23202</strain>
    </source>
</reference>
<keyword evidence="7 8" id="KW-0472">Membrane</keyword>
<feature type="transmembrane region" description="Helical" evidence="8">
    <location>
        <begin position="203"/>
        <end position="224"/>
    </location>
</feature>
<dbReference type="GO" id="GO:0033214">
    <property type="term" value="P:siderophore-iron import into cell"/>
    <property type="evidence" value="ECO:0007669"/>
    <property type="project" value="TreeGrafter"/>
</dbReference>
<gene>
    <name evidence="9" type="ORF">H5P27_16885</name>
</gene>
<dbReference type="GO" id="GO:0005886">
    <property type="term" value="C:plasma membrane"/>
    <property type="evidence" value="ECO:0007669"/>
    <property type="project" value="UniProtKB-SubCell"/>
</dbReference>
<feature type="transmembrane region" description="Helical" evidence="8">
    <location>
        <begin position="12"/>
        <end position="31"/>
    </location>
</feature>
<comment type="caution">
    <text evidence="9">The sequence shown here is derived from an EMBL/GenBank/DDBJ whole genome shotgun (WGS) entry which is preliminary data.</text>
</comment>
<evidence type="ECO:0000256" key="2">
    <source>
        <dbReference type="ARBA" id="ARBA00007935"/>
    </source>
</evidence>
<dbReference type="Proteomes" id="UP000526501">
    <property type="component" value="Unassembled WGS sequence"/>
</dbReference>
<evidence type="ECO:0000256" key="5">
    <source>
        <dbReference type="ARBA" id="ARBA00022692"/>
    </source>
</evidence>
<feature type="transmembrane region" description="Helical" evidence="8">
    <location>
        <begin position="100"/>
        <end position="120"/>
    </location>
</feature>
<feature type="transmembrane region" description="Helical" evidence="8">
    <location>
        <begin position="159"/>
        <end position="182"/>
    </location>
</feature>
<feature type="transmembrane region" description="Helical" evidence="8">
    <location>
        <begin position="132"/>
        <end position="153"/>
    </location>
</feature>
<dbReference type="InterPro" id="IPR000522">
    <property type="entry name" value="ABC_transptr_permease_BtuC"/>
</dbReference>
<dbReference type="Pfam" id="PF01032">
    <property type="entry name" value="FecCD"/>
    <property type="match status" value="1"/>
</dbReference>
<dbReference type="EMBL" id="JACHVC010000013">
    <property type="protein sequence ID" value="MBC2607731.1"/>
    <property type="molecule type" value="Genomic_DNA"/>
</dbReference>
<protein>
    <submittedName>
        <fullName evidence="9">Iron ABC transporter permease</fullName>
    </submittedName>
</protein>
<evidence type="ECO:0000256" key="7">
    <source>
        <dbReference type="ARBA" id="ARBA00023136"/>
    </source>
</evidence>
<feature type="transmembrane region" description="Helical" evidence="8">
    <location>
        <begin position="320"/>
        <end position="340"/>
    </location>
</feature>
<dbReference type="SUPFAM" id="SSF81345">
    <property type="entry name" value="ABC transporter involved in vitamin B12 uptake, BtuC"/>
    <property type="match status" value="1"/>
</dbReference>
<dbReference type="InterPro" id="IPR037294">
    <property type="entry name" value="ABC_BtuC-like"/>
</dbReference>
<evidence type="ECO:0000256" key="4">
    <source>
        <dbReference type="ARBA" id="ARBA00022475"/>
    </source>
</evidence>
<dbReference type="PANTHER" id="PTHR30472:SF41">
    <property type="entry name" value="TRANSPORT SYSTEM PERMEASE PROTEIN"/>
    <property type="match status" value="1"/>
</dbReference>
<comment type="subcellular location">
    <subcellularLocation>
        <location evidence="1">Cell membrane</location>
        <topology evidence="1">Multi-pass membrane protein</topology>
    </subcellularLocation>
</comment>
<feature type="transmembrane region" description="Helical" evidence="8">
    <location>
        <begin position="247"/>
        <end position="280"/>
    </location>
</feature>
<evidence type="ECO:0000256" key="8">
    <source>
        <dbReference type="SAM" id="Phobius"/>
    </source>
</evidence>
<dbReference type="GO" id="GO:0022857">
    <property type="term" value="F:transmembrane transporter activity"/>
    <property type="evidence" value="ECO:0007669"/>
    <property type="project" value="InterPro"/>
</dbReference>
<evidence type="ECO:0000313" key="9">
    <source>
        <dbReference type="EMBL" id="MBC2607731.1"/>
    </source>
</evidence>
<organism evidence="9 10">
    <name type="scientific">Pelagicoccus albus</name>
    <dbReference type="NCBI Taxonomy" id="415222"/>
    <lineage>
        <taxon>Bacteria</taxon>
        <taxon>Pseudomonadati</taxon>
        <taxon>Verrucomicrobiota</taxon>
        <taxon>Opitutia</taxon>
        <taxon>Puniceicoccales</taxon>
        <taxon>Pelagicoccaceae</taxon>
        <taxon>Pelagicoccus</taxon>
    </lineage>
</organism>
<feature type="transmembrane region" description="Helical" evidence="8">
    <location>
        <begin position="67"/>
        <end position="88"/>
    </location>
</feature>
<keyword evidence="10" id="KW-1185">Reference proteome</keyword>
<dbReference type="RefSeq" id="WP_185661598.1">
    <property type="nucleotide sequence ID" value="NZ_CAWPOO010000013.1"/>
</dbReference>
<dbReference type="PANTHER" id="PTHR30472">
    <property type="entry name" value="FERRIC ENTEROBACTIN TRANSPORT SYSTEM PERMEASE PROTEIN"/>
    <property type="match status" value="1"/>
</dbReference>
<evidence type="ECO:0000256" key="1">
    <source>
        <dbReference type="ARBA" id="ARBA00004651"/>
    </source>
</evidence>
<name>A0A7X1E9U7_9BACT</name>
<dbReference type="AlphaFoldDB" id="A0A7X1E9U7"/>
<sequence length="350" mass="36308">MSEPVAKNRVPVFFGLLVLCVLVLLVANVCLGSATFSLKELWAAVSGDESGSPVIAQIVLDFRLPRALTALFAGAALAVSGLLMQTVFRNPLADPFVLGVNSGASLGVAIVLLVLAPAGISLTQGLELSGHVLVVIAATGGAAVVLGIVLAFAQRVDVMSLLILGLMMSYAVGSIVSILMFYSMAERIQSFFSWSYGTFGNVAWSHMRVFGSCILAGAGASLFLCKPLDALLMGERFAESLGTNVKLVRFFCLGLASLLAGTVTGFCGPIGFLGIAAPHLCRYLFKTARHRVLIPASLLSGASIAMAADLVAKAPGFDGALPLNAVTALVGAPVIIAALIRQRNLRKAFG</sequence>
<evidence type="ECO:0000313" key="10">
    <source>
        <dbReference type="Proteomes" id="UP000526501"/>
    </source>
</evidence>
<dbReference type="Gene3D" id="1.10.3470.10">
    <property type="entry name" value="ABC transporter involved in vitamin B12 uptake, BtuC"/>
    <property type="match status" value="1"/>
</dbReference>
<evidence type="ECO:0000256" key="3">
    <source>
        <dbReference type="ARBA" id="ARBA00022448"/>
    </source>
</evidence>
<dbReference type="CDD" id="cd06550">
    <property type="entry name" value="TM_ABC_iron-siderophores_like"/>
    <property type="match status" value="1"/>
</dbReference>
<keyword evidence="4" id="KW-1003">Cell membrane</keyword>
<keyword evidence="5 8" id="KW-0812">Transmembrane</keyword>
<proteinExistence type="inferred from homology"/>
<keyword evidence="6 8" id="KW-1133">Transmembrane helix</keyword>
<evidence type="ECO:0000256" key="6">
    <source>
        <dbReference type="ARBA" id="ARBA00022989"/>
    </source>
</evidence>
<comment type="similarity">
    <text evidence="2">Belongs to the binding-protein-dependent transport system permease family. FecCD subfamily.</text>
</comment>
<accession>A0A7X1E9U7</accession>